<dbReference type="OrthoDB" id="9800058at2"/>
<dbReference type="NCBIfam" id="TIGR01509">
    <property type="entry name" value="HAD-SF-IA-v3"/>
    <property type="match status" value="1"/>
</dbReference>
<reference evidence="1 2" key="1">
    <citation type="submission" date="2018-05" db="EMBL/GenBank/DDBJ databases">
        <title>Micromonospora from Atacama Desert.</title>
        <authorList>
            <person name="Carro L."/>
            <person name="Goodfellow M."/>
            <person name="Klenk H.-P."/>
        </authorList>
    </citation>
    <scope>NUCLEOTIDE SEQUENCE [LARGE SCALE GENOMIC DNA]</scope>
    <source>
        <strain evidence="1 2">LB32</strain>
    </source>
</reference>
<evidence type="ECO:0000313" key="2">
    <source>
        <dbReference type="Proteomes" id="UP000266889"/>
    </source>
</evidence>
<gene>
    <name evidence="1" type="ORF">DLJ58_12030</name>
</gene>
<organism evidence="1 2">
    <name type="scientific">Micromonospora arida</name>
    <dbReference type="NCBI Taxonomy" id="2203715"/>
    <lineage>
        <taxon>Bacteria</taxon>
        <taxon>Bacillati</taxon>
        <taxon>Actinomycetota</taxon>
        <taxon>Actinomycetes</taxon>
        <taxon>Micromonosporales</taxon>
        <taxon>Micromonosporaceae</taxon>
        <taxon>Micromonospora</taxon>
    </lineage>
</organism>
<dbReference type="GO" id="GO:0050308">
    <property type="term" value="F:sugar-phosphatase activity"/>
    <property type="evidence" value="ECO:0007669"/>
    <property type="project" value="TreeGrafter"/>
</dbReference>
<dbReference type="InterPro" id="IPR023214">
    <property type="entry name" value="HAD_sf"/>
</dbReference>
<dbReference type="Gene3D" id="3.40.50.1000">
    <property type="entry name" value="HAD superfamily/HAD-like"/>
    <property type="match status" value="1"/>
</dbReference>
<evidence type="ECO:0000313" key="1">
    <source>
        <dbReference type="EMBL" id="RQX10220.1"/>
    </source>
</evidence>
<dbReference type="Gene3D" id="1.10.150.240">
    <property type="entry name" value="Putative phosphatase, domain 2"/>
    <property type="match status" value="1"/>
</dbReference>
<dbReference type="InterPro" id="IPR006439">
    <property type="entry name" value="HAD-SF_hydro_IA"/>
</dbReference>
<dbReference type="AlphaFoldDB" id="A0A3N9XBA3"/>
<accession>A0A3N9XBA3</accession>
<comment type="caution">
    <text evidence="1">The sequence shown here is derived from an EMBL/GenBank/DDBJ whole genome shotgun (WGS) entry which is preliminary data.</text>
</comment>
<dbReference type="InterPro" id="IPR036412">
    <property type="entry name" value="HAD-like_sf"/>
</dbReference>
<dbReference type="SFLD" id="SFLDS00003">
    <property type="entry name" value="Haloacid_Dehalogenase"/>
    <property type="match status" value="1"/>
</dbReference>
<protein>
    <submittedName>
        <fullName evidence="1">Phosphatase</fullName>
    </submittedName>
</protein>
<proteinExistence type="predicted"/>
<dbReference type="Proteomes" id="UP000266889">
    <property type="component" value="Unassembled WGS sequence"/>
</dbReference>
<dbReference type="NCBIfam" id="TIGR01549">
    <property type="entry name" value="HAD-SF-IA-v1"/>
    <property type="match status" value="1"/>
</dbReference>
<dbReference type="InterPro" id="IPR023198">
    <property type="entry name" value="PGP-like_dom2"/>
</dbReference>
<dbReference type="PANTHER" id="PTHR43481:SF4">
    <property type="entry name" value="GLYCEROL-1-PHOSPHATE PHOSPHOHYDROLASE 1-RELATED"/>
    <property type="match status" value="1"/>
</dbReference>
<keyword evidence="2" id="KW-1185">Reference proteome</keyword>
<dbReference type="InterPro" id="IPR051806">
    <property type="entry name" value="HAD-like_SPP"/>
</dbReference>
<dbReference type="Pfam" id="PF00702">
    <property type="entry name" value="Hydrolase"/>
    <property type="match status" value="1"/>
</dbReference>
<name>A0A3N9XBA3_9ACTN</name>
<dbReference type="SFLD" id="SFLDG01129">
    <property type="entry name" value="C1.5:_HAD__Beta-PGM__Phosphata"/>
    <property type="match status" value="1"/>
</dbReference>
<dbReference type="PANTHER" id="PTHR43481">
    <property type="entry name" value="FRUCTOSE-1-PHOSPHATE PHOSPHATASE"/>
    <property type="match status" value="1"/>
</dbReference>
<dbReference type="SUPFAM" id="SSF56784">
    <property type="entry name" value="HAD-like"/>
    <property type="match status" value="1"/>
</dbReference>
<sequence>MMATAVLFDVDGVLVDSYPAYRRIWSRWATLRHLDPDLVWSHTHGRRPVDTITVVAPHLDVDAEYRLVREIMAAEGDAFPVYADAAAVLSLLDGYPWGVVTSGRMPTVKPRLRAGGLPDPPVMVDSSQVRRGKPSPEGYLRAAHLLDTPAANCLVIEDAPAGIEAARVAGMTVIAVRTTHPADELTGAHHRVDTLRDTIPLLTDWLNRTRPSTR</sequence>
<dbReference type="EMBL" id="QGSY01000159">
    <property type="protein sequence ID" value="RQX10220.1"/>
    <property type="molecule type" value="Genomic_DNA"/>
</dbReference>